<name>A0A8T9SUU1_9BACT</name>
<gene>
    <name evidence="2" type="ORF">MUN82_16290</name>
</gene>
<evidence type="ECO:0000313" key="2">
    <source>
        <dbReference type="EMBL" id="UOR04493.1"/>
    </source>
</evidence>
<organism evidence="2 3">
    <name type="scientific">Hymenobacter aerilatus</name>
    <dbReference type="NCBI Taxonomy" id="2932251"/>
    <lineage>
        <taxon>Bacteria</taxon>
        <taxon>Pseudomonadati</taxon>
        <taxon>Bacteroidota</taxon>
        <taxon>Cytophagia</taxon>
        <taxon>Cytophagales</taxon>
        <taxon>Hymenobacteraceae</taxon>
        <taxon>Hymenobacter</taxon>
    </lineage>
</organism>
<reference evidence="2 3" key="1">
    <citation type="submission" date="2022-04" db="EMBL/GenBank/DDBJ databases">
        <title>Hymenobacter sp. isolated from the air.</title>
        <authorList>
            <person name="Won M."/>
            <person name="Lee C.-M."/>
            <person name="Woen H.-Y."/>
            <person name="Kwon S.-W."/>
        </authorList>
    </citation>
    <scope>NUCLEOTIDE SEQUENCE [LARGE SCALE GENOMIC DNA]</scope>
    <source>
        <strain evidence="3">5413 J-13</strain>
    </source>
</reference>
<evidence type="ECO:0000256" key="1">
    <source>
        <dbReference type="SAM" id="SignalP"/>
    </source>
</evidence>
<feature type="signal peptide" evidence="1">
    <location>
        <begin position="1"/>
        <end position="17"/>
    </location>
</feature>
<feature type="chain" id="PRO_5035801664" description="DUF3108 domain-containing protein" evidence="1">
    <location>
        <begin position="18"/>
        <end position="243"/>
    </location>
</feature>
<accession>A0A8T9SUU1</accession>
<dbReference type="Proteomes" id="UP000829925">
    <property type="component" value="Chromosome"/>
</dbReference>
<keyword evidence="1" id="KW-0732">Signal</keyword>
<dbReference type="EMBL" id="CP095053">
    <property type="protein sequence ID" value="UOR04493.1"/>
    <property type="molecule type" value="Genomic_DNA"/>
</dbReference>
<evidence type="ECO:0008006" key="4">
    <source>
        <dbReference type="Google" id="ProtNLM"/>
    </source>
</evidence>
<proteinExistence type="predicted"/>
<dbReference type="PROSITE" id="PS51257">
    <property type="entry name" value="PROKAR_LIPOPROTEIN"/>
    <property type="match status" value="1"/>
</dbReference>
<sequence length="243" mass="27762">MRIPLLFCLLLSVACHTTDPPITDTQTTGWQPILTENRRFVYAARWYAPGATTATLDTVVLTALGKPLPEYTPQMAYDWTFRHLDTTTTSTQKERVGAFDRSDKFWLHPPRRAQYRILELNPFPDIELPAKPDKTWLWTVFPPDIYADSAWVVWKGVLTVNHRYQVIDSTQLSTPLGRLPCYHVQAIGTCKLGTTALESYFNPTYGFVRLNYRNIDSSRLELQMVSVTSRPVLDKAMFLGSSL</sequence>
<dbReference type="AlphaFoldDB" id="A0A8T9SUU1"/>
<evidence type="ECO:0000313" key="3">
    <source>
        <dbReference type="Proteomes" id="UP000829925"/>
    </source>
</evidence>
<dbReference type="RefSeq" id="WP_245092147.1">
    <property type="nucleotide sequence ID" value="NZ_CP095053.1"/>
</dbReference>
<protein>
    <recommendedName>
        <fullName evidence="4">DUF3108 domain-containing protein</fullName>
    </recommendedName>
</protein>
<keyword evidence="3" id="KW-1185">Reference proteome</keyword>
<dbReference type="KEGG" id="haei:MUN82_16290"/>